<dbReference type="InterPro" id="IPR029058">
    <property type="entry name" value="AB_hydrolase_fold"/>
</dbReference>
<dbReference type="AlphaFoldDB" id="A0A6N2R613"/>
<dbReference type="Gene3D" id="3.40.50.1820">
    <property type="entry name" value="alpha/beta hydrolase"/>
    <property type="match status" value="1"/>
</dbReference>
<dbReference type="SUPFAM" id="SSF53474">
    <property type="entry name" value="alpha/beta-Hydrolases"/>
    <property type="match status" value="1"/>
</dbReference>
<proteinExistence type="predicted"/>
<gene>
    <name evidence="2" type="ORF">AMLFYP55_00205</name>
</gene>
<reference evidence="2" key="1">
    <citation type="submission" date="2019-11" db="EMBL/GenBank/DDBJ databases">
        <authorList>
            <person name="Feng L."/>
        </authorList>
    </citation>
    <scope>NUCLEOTIDE SEQUENCE</scope>
    <source>
        <strain evidence="2">AMuciniphilaLFYP55</strain>
    </source>
</reference>
<sequence>MIAALKMNRFFVILIILVQSAAHGFSQTEFTIGLFDGGRSRVVPVTVYQPEKESSETKVIIFNHGYEGNRNVKSSQTYSYLNRFLAGKGYYVISIQHELPQDPLLAMEGNLMEARMPNWERGVENILFAIQEFRKLKPGLDWGKLILIGHSNGGDMVMLFAARHPLLADKAISLDHRRMKMPRIRKPRLYTLRGCDYEADEGVLPGIKEQEEFHMRVVKLEGVTHSGMGGGGTEKQHELVNRFVLEFIK</sequence>
<dbReference type="GO" id="GO:0016787">
    <property type="term" value="F:hydrolase activity"/>
    <property type="evidence" value="ECO:0007669"/>
    <property type="project" value="UniProtKB-KW"/>
</dbReference>
<protein>
    <submittedName>
        <fullName evidence="2">Alpha/beta hydrolase family protein</fullName>
    </submittedName>
</protein>
<evidence type="ECO:0000313" key="2">
    <source>
        <dbReference type="EMBL" id="VYS75571.1"/>
    </source>
</evidence>
<feature type="signal peptide" evidence="1">
    <location>
        <begin position="1"/>
        <end position="21"/>
    </location>
</feature>
<feature type="chain" id="PRO_5027099650" evidence="1">
    <location>
        <begin position="22"/>
        <end position="249"/>
    </location>
</feature>
<organism evidence="2">
    <name type="scientific">Akkermansia muciniphila</name>
    <dbReference type="NCBI Taxonomy" id="239935"/>
    <lineage>
        <taxon>Bacteria</taxon>
        <taxon>Pseudomonadati</taxon>
        <taxon>Verrucomicrobiota</taxon>
        <taxon>Verrucomicrobiia</taxon>
        <taxon>Verrucomicrobiales</taxon>
        <taxon>Akkermansiaceae</taxon>
        <taxon>Akkermansia</taxon>
    </lineage>
</organism>
<name>A0A6N2R613_9BACT</name>
<keyword evidence="2" id="KW-0378">Hydrolase</keyword>
<dbReference type="EMBL" id="CACRSS010000001">
    <property type="protein sequence ID" value="VYS75571.1"/>
    <property type="molecule type" value="Genomic_DNA"/>
</dbReference>
<evidence type="ECO:0000256" key="1">
    <source>
        <dbReference type="SAM" id="SignalP"/>
    </source>
</evidence>
<keyword evidence="1" id="KW-0732">Signal</keyword>
<accession>A0A6N2R613</accession>